<dbReference type="PANTHER" id="PTHR34219:SF3">
    <property type="entry name" value="BLL7967 PROTEIN"/>
    <property type="match status" value="1"/>
</dbReference>
<dbReference type="AlphaFoldDB" id="A0A831QPZ2"/>
<dbReference type="PROSITE" id="PS51257">
    <property type="entry name" value="PROKAR_LIPOPROTEIN"/>
    <property type="match status" value="1"/>
</dbReference>
<sequence length="382" mass="43546">MNFKKFILQLHKILGLTTGMVVFIVAITGCGWAFRDEIESFYDIYKKVVPQDAASLTPTKAKELAKELFPNNTVHGTVFKKADDAIEVIFYDAEPEFYQSVFLHPYSGETIQVDNHLTGFFAFILKGHMRLWLPKAIGEQVVGVSILIFILIIISGFILWLPKKRKNLKQRLTLKWKKSTGWKRKNFDLHTVVGFYICSLALLLAFTGSLMSYNWLRYVVYKSTGGEKEAQFIIPENQSNNSANQDVVPMDFLIEKLQKEVPKAEAFELHYPTSPDESIYVEISNSKGLYYDADFRFFDQNTLKEIETPSIYGKYENAKLADKIQRMNYDIHIGAIGGIAGKIIAFLVSLLTATLPVTGVFMWYGRKYKKKKVSSDNLSSSL</sequence>
<feature type="transmembrane region" description="Helical" evidence="1">
    <location>
        <begin position="141"/>
        <end position="161"/>
    </location>
</feature>
<organism evidence="2">
    <name type="scientific">Pricia antarctica</name>
    <dbReference type="NCBI Taxonomy" id="641691"/>
    <lineage>
        <taxon>Bacteria</taxon>
        <taxon>Pseudomonadati</taxon>
        <taxon>Bacteroidota</taxon>
        <taxon>Flavobacteriia</taxon>
        <taxon>Flavobacteriales</taxon>
        <taxon>Flavobacteriaceae</taxon>
        <taxon>Pricia</taxon>
    </lineage>
</organism>
<evidence type="ECO:0000256" key="1">
    <source>
        <dbReference type="SAM" id="Phobius"/>
    </source>
</evidence>
<dbReference type="Pfam" id="PF03929">
    <property type="entry name" value="PepSY_TM"/>
    <property type="match status" value="1"/>
</dbReference>
<proteinExistence type="predicted"/>
<feature type="transmembrane region" description="Helical" evidence="1">
    <location>
        <begin position="12"/>
        <end position="34"/>
    </location>
</feature>
<feature type="transmembrane region" description="Helical" evidence="1">
    <location>
        <begin position="193"/>
        <end position="216"/>
    </location>
</feature>
<dbReference type="PANTHER" id="PTHR34219">
    <property type="entry name" value="IRON-REGULATED INNER MEMBRANE PROTEIN-RELATED"/>
    <property type="match status" value="1"/>
</dbReference>
<evidence type="ECO:0000313" key="2">
    <source>
        <dbReference type="EMBL" id="HEA20647.1"/>
    </source>
</evidence>
<name>A0A831QPZ2_9FLAO</name>
<comment type="caution">
    <text evidence="2">The sequence shown here is derived from an EMBL/GenBank/DDBJ whole genome shotgun (WGS) entry which is preliminary data.</text>
</comment>
<dbReference type="EMBL" id="DRGL01000024">
    <property type="protein sequence ID" value="HEA20647.1"/>
    <property type="molecule type" value="Genomic_DNA"/>
</dbReference>
<protein>
    <submittedName>
        <fullName evidence="2">PepSY domain-containing protein</fullName>
    </submittedName>
</protein>
<feature type="transmembrane region" description="Helical" evidence="1">
    <location>
        <begin position="343"/>
        <end position="364"/>
    </location>
</feature>
<reference evidence="2" key="1">
    <citation type="journal article" date="2020" name="mSystems">
        <title>Genome- and Community-Level Interaction Insights into Carbon Utilization and Element Cycling Functions of Hydrothermarchaeota in Hydrothermal Sediment.</title>
        <authorList>
            <person name="Zhou Z."/>
            <person name="Liu Y."/>
            <person name="Xu W."/>
            <person name="Pan J."/>
            <person name="Luo Z.H."/>
            <person name="Li M."/>
        </authorList>
    </citation>
    <scope>NUCLEOTIDE SEQUENCE [LARGE SCALE GENOMIC DNA]</scope>
    <source>
        <strain evidence="2">HyVt-345</strain>
    </source>
</reference>
<keyword evidence="1" id="KW-0812">Transmembrane</keyword>
<dbReference type="Proteomes" id="UP000886191">
    <property type="component" value="Unassembled WGS sequence"/>
</dbReference>
<accession>A0A831QPZ2</accession>
<dbReference type="InterPro" id="IPR005625">
    <property type="entry name" value="PepSY-ass_TM"/>
</dbReference>
<keyword evidence="1" id="KW-1133">Transmembrane helix</keyword>
<gene>
    <name evidence="2" type="ORF">ENH87_06990</name>
</gene>
<keyword evidence="1" id="KW-0472">Membrane</keyword>